<protein>
    <submittedName>
        <fullName evidence="2">LysR family transcriptional regulator</fullName>
    </submittedName>
</protein>
<dbReference type="Gene3D" id="1.10.10.10">
    <property type="entry name" value="Winged helix-like DNA-binding domain superfamily/Winged helix DNA-binding domain"/>
    <property type="match status" value="1"/>
</dbReference>
<dbReference type="AlphaFoldDB" id="A0A0N0GH11"/>
<dbReference type="InterPro" id="IPR000847">
    <property type="entry name" value="LysR_HTH_N"/>
</dbReference>
<accession>A0A0N0GH11</accession>
<feature type="domain" description="HTH lysR-type" evidence="1">
    <location>
        <begin position="5"/>
        <end position="62"/>
    </location>
</feature>
<dbReference type="InterPro" id="IPR036390">
    <property type="entry name" value="WH_DNA-bd_sf"/>
</dbReference>
<dbReference type="GO" id="GO:0003700">
    <property type="term" value="F:DNA-binding transcription factor activity"/>
    <property type="evidence" value="ECO:0007669"/>
    <property type="project" value="InterPro"/>
</dbReference>
<dbReference type="PROSITE" id="PS50931">
    <property type="entry name" value="HTH_LYSR"/>
    <property type="match status" value="1"/>
</dbReference>
<reference evidence="2 3" key="1">
    <citation type="submission" date="2015-07" db="EMBL/GenBank/DDBJ databases">
        <authorList>
            <person name="Noorani M."/>
        </authorList>
    </citation>
    <scope>NUCLEOTIDE SEQUENCE [LARGE SCALE GENOMIC DNA]</scope>
    <source>
        <strain evidence="2 3">0788_9</strain>
    </source>
</reference>
<organism evidence="2 3">
    <name type="scientific">Pseudomonas syringae pv. cilantro</name>
    <dbReference type="NCBI Taxonomy" id="81035"/>
    <lineage>
        <taxon>Bacteria</taxon>
        <taxon>Pseudomonadati</taxon>
        <taxon>Pseudomonadota</taxon>
        <taxon>Gammaproteobacteria</taxon>
        <taxon>Pseudomonadales</taxon>
        <taxon>Pseudomonadaceae</taxon>
        <taxon>Pseudomonas</taxon>
        <taxon>Pseudomonas syringae</taxon>
    </lineage>
</organism>
<reference evidence="2 3" key="2">
    <citation type="submission" date="2015-10" db="EMBL/GenBank/DDBJ databases">
        <title>Comparative genomics and high-throughput reverse genetic screens identify a new phytobacterial MAMP and an Arabidopsis receptor required for immune elicitation.</title>
        <authorList>
            <person name="Mott G.A."/>
            <person name="Thakur S."/>
            <person name="Wang P.W."/>
            <person name="Desveaux D."/>
            <person name="Guttman D.S."/>
        </authorList>
    </citation>
    <scope>NUCLEOTIDE SEQUENCE [LARGE SCALE GENOMIC DNA]</scope>
    <source>
        <strain evidence="2 3">0788_9</strain>
    </source>
</reference>
<dbReference type="InterPro" id="IPR050950">
    <property type="entry name" value="HTH-type_LysR_regulators"/>
</dbReference>
<dbReference type="Pfam" id="PF00126">
    <property type="entry name" value="HTH_1"/>
    <property type="match status" value="1"/>
</dbReference>
<dbReference type="EMBL" id="LGLN01000032">
    <property type="protein sequence ID" value="KPC33800.1"/>
    <property type="molecule type" value="Genomic_DNA"/>
</dbReference>
<dbReference type="GO" id="GO:0005829">
    <property type="term" value="C:cytosol"/>
    <property type="evidence" value="ECO:0007669"/>
    <property type="project" value="TreeGrafter"/>
</dbReference>
<proteinExistence type="predicted"/>
<dbReference type="Proteomes" id="UP000037891">
    <property type="component" value="Unassembled WGS sequence"/>
</dbReference>
<gene>
    <name evidence="2" type="ORF">ABJ99_0942</name>
</gene>
<dbReference type="Gene3D" id="3.40.190.10">
    <property type="entry name" value="Periplasmic binding protein-like II"/>
    <property type="match status" value="1"/>
</dbReference>
<evidence type="ECO:0000259" key="1">
    <source>
        <dbReference type="PROSITE" id="PS50931"/>
    </source>
</evidence>
<name>A0A0N0GH11_PSESX</name>
<sequence>MPINFDLNDLQAFRAVVETGSFRKAADTVQITQLALSRRIEKLESALNVKLFERTTRKVSVSREEMYRHDYISLDITSGNRLVLDKALAPTRPPRDSICETRHVTTMIGLVEAGLGVAAVPSIAMPITSHPFLVSVPLVAPEVIRNVGLIKRRGRTLTPALLLNAELFEQFVLDVHATGAVGISDRSSVEQRVDMAGLNPPKTAVARL</sequence>
<dbReference type="PRINTS" id="PR00039">
    <property type="entry name" value="HTHLYSR"/>
</dbReference>
<dbReference type="InterPro" id="IPR036388">
    <property type="entry name" value="WH-like_DNA-bd_sf"/>
</dbReference>
<evidence type="ECO:0000313" key="2">
    <source>
        <dbReference type="EMBL" id="KPC33800.1"/>
    </source>
</evidence>
<dbReference type="GO" id="GO:0003677">
    <property type="term" value="F:DNA binding"/>
    <property type="evidence" value="ECO:0007669"/>
    <property type="project" value="UniProtKB-KW"/>
</dbReference>
<dbReference type="PANTHER" id="PTHR30419:SF8">
    <property type="entry name" value="NITROGEN ASSIMILATION TRANSCRIPTIONAL ACTIVATOR-RELATED"/>
    <property type="match status" value="1"/>
</dbReference>
<dbReference type="SUPFAM" id="SSF53850">
    <property type="entry name" value="Periplasmic binding protein-like II"/>
    <property type="match status" value="1"/>
</dbReference>
<comment type="caution">
    <text evidence="2">The sequence shown here is derived from an EMBL/GenBank/DDBJ whole genome shotgun (WGS) entry which is preliminary data.</text>
</comment>
<evidence type="ECO:0000313" key="3">
    <source>
        <dbReference type="Proteomes" id="UP000037891"/>
    </source>
</evidence>
<dbReference type="PANTHER" id="PTHR30419">
    <property type="entry name" value="HTH-TYPE TRANSCRIPTIONAL REGULATOR YBHD"/>
    <property type="match status" value="1"/>
</dbReference>
<dbReference type="PATRIC" id="fig|81035.3.peg.1004"/>
<dbReference type="SUPFAM" id="SSF46785">
    <property type="entry name" value="Winged helix' DNA-binding domain"/>
    <property type="match status" value="1"/>
</dbReference>